<evidence type="ECO:0000313" key="2">
    <source>
        <dbReference type="EMBL" id="GAA3977757.1"/>
    </source>
</evidence>
<reference evidence="3" key="1">
    <citation type="journal article" date="2019" name="Int. J. Syst. Evol. Microbiol.">
        <title>The Global Catalogue of Microorganisms (GCM) 10K type strain sequencing project: providing services to taxonomists for standard genome sequencing and annotation.</title>
        <authorList>
            <consortium name="The Broad Institute Genomics Platform"/>
            <consortium name="The Broad Institute Genome Sequencing Center for Infectious Disease"/>
            <person name="Wu L."/>
            <person name="Ma J."/>
        </authorList>
    </citation>
    <scope>NUCLEOTIDE SEQUENCE [LARGE SCALE GENOMIC DNA]</scope>
    <source>
        <strain evidence="3">JCM 17555</strain>
    </source>
</reference>
<dbReference type="Proteomes" id="UP001501337">
    <property type="component" value="Unassembled WGS sequence"/>
</dbReference>
<protein>
    <recommendedName>
        <fullName evidence="1">DUF6998 domain-containing protein</fullName>
    </recommendedName>
</protein>
<dbReference type="Pfam" id="PF22522">
    <property type="entry name" value="DUF6998"/>
    <property type="match status" value="1"/>
</dbReference>
<proteinExistence type="predicted"/>
<gene>
    <name evidence="2" type="ORF">GCM10022278_38140</name>
</gene>
<dbReference type="EMBL" id="BAABBO010000021">
    <property type="protein sequence ID" value="GAA3977757.1"/>
    <property type="molecule type" value="Genomic_DNA"/>
</dbReference>
<dbReference type="RefSeq" id="WP_344809395.1">
    <property type="nucleotide sequence ID" value="NZ_BAABBO010000021.1"/>
</dbReference>
<name>A0ABP7Q7J9_9GAMM</name>
<sequence>MPSTDLRHLCGRIGELYTALITIGQMATEVNRYGYEVVSSEGDRISVKTTETMGAGGYVSFNPNTLNLADRIVILRINTDEMQIEMLLYASVAEAEPLFTPVDGKGRCSLPFSKLVWEGPA</sequence>
<accession>A0ABP7Q7J9</accession>
<organism evidence="2 3">
    <name type="scientific">Allohahella marinimesophila</name>
    <dbReference type="NCBI Taxonomy" id="1054972"/>
    <lineage>
        <taxon>Bacteria</taxon>
        <taxon>Pseudomonadati</taxon>
        <taxon>Pseudomonadota</taxon>
        <taxon>Gammaproteobacteria</taxon>
        <taxon>Oceanospirillales</taxon>
        <taxon>Hahellaceae</taxon>
        <taxon>Allohahella</taxon>
    </lineage>
</organism>
<evidence type="ECO:0000259" key="1">
    <source>
        <dbReference type="Pfam" id="PF22522"/>
    </source>
</evidence>
<comment type="caution">
    <text evidence="2">The sequence shown here is derived from an EMBL/GenBank/DDBJ whole genome shotgun (WGS) entry which is preliminary data.</text>
</comment>
<keyword evidence="3" id="KW-1185">Reference proteome</keyword>
<evidence type="ECO:0000313" key="3">
    <source>
        <dbReference type="Proteomes" id="UP001501337"/>
    </source>
</evidence>
<dbReference type="InterPro" id="IPR054267">
    <property type="entry name" value="DUF6998"/>
</dbReference>
<feature type="domain" description="DUF6998" evidence="1">
    <location>
        <begin position="7"/>
        <end position="115"/>
    </location>
</feature>